<dbReference type="SUPFAM" id="SSF81923">
    <property type="entry name" value="Double Clp-N motif"/>
    <property type="match status" value="1"/>
</dbReference>
<dbReference type="EMBL" id="MFFS01000052">
    <property type="protein sequence ID" value="OGF21761.1"/>
    <property type="molecule type" value="Genomic_DNA"/>
</dbReference>
<dbReference type="InterPro" id="IPR050130">
    <property type="entry name" value="ClpA_ClpB"/>
</dbReference>
<dbReference type="InterPro" id="IPR041546">
    <property type="entry name" value="ClpA/ClpB_AAA_lid"/>
</dbReference>
<accession>A0A1F5S659</accession>
<keyword evidence="4" id="KW-0143">Chaperone</keyword>
<dbReference type="InterPro" id="IPR027417">
    <property type="entry name" value="P-loop_NTPase"/>
</dbReference>
<dbReference type="FunFam" id="3.40.50.300:FF:000025">
    <property type="entry name" value="ATP-dependent Clp protease subunit"/>
    <property type="match status" value="1"/>
</dbReference>
<dbReference type="PANTHER" id="PTHR11638">
    <property type="entry name" value="ATP-DEPENDENT CLP PROTEASE"/>
    <property type="match status" value="1"/>
</dbReference>
<dbReference type="AlphaFoldDB" id="A0A1F5S659"/>
<dbReference type="SUPFAM" id="SSF52540">
    <property type="entry name" value="P-loop containing nucleoside triphosphate hydrolases"/>
    <property type="match status" value="2"/>
</dbReference>
<comment type="caution">
    <text evidence="7">The sequence shown here is derived from an EMBL/GenBank/DDBJ whole genome shotgun (WGS) entry which is preliminary data.</text>
</comment>
<protein>
    <recommendedName>
        <fullName evidence="6">Clp R domain-containing protein</fullName>
    </recommendedName>
</protein>
<dbReference type="PRINTS" id="PR00300">
    <property type="entry name" value="CLPPROTEASEA"/>
</dbReference>
<dbReference type="Gene3D" id="3.40.50.300">
    <property type="entry name" value="P-loop containing nucleotide triphosphate hydrolases"/>
    <property type="match status" value="2"/>
</dbReference>
<dbReference type="InterPro" id="IPR003959">
    <property type="entry name" value="ATPase_AAA_core"/>
</dbReference>
<keyword evidence="1 5" id="KW-0677">Repeat</keyword>
<evidence type="ECO:0000256" key="1">
    <source>
        <dbReference type="ARBA" id="ARBA00022737"/>
    </source>
</evidence>
<dbReference type="InterPro" id="IPR019489">
    <property type="entry name" value="Clp_ATPase_C"/>
</dbReference>
<dbReference type="InterPro" id="IPR036628">
    <property type="entry name" value="Clp_N_dom_sf"/>
</dbReference>
<keyword evidence="2" id="KW-0547">Nucleotide-binding</keyword>
<dbReference type="STRING" id="1797985.A2Y83_05225"/>
<dbReference type="Gene3D" id="4.10.860.10">
    <property type="entry name" value="UVR domain"/>
    <property type="match status" value="1"/>
</dbReference>
<dbReference type="PROSITE" id="PS51903">
    <property type="entry name" value="CLP_R"/>
    <property type="match status" value="1"/>
</dbReference>
<dbReference type="Pfam" id="PF07724">
    <property type="entry name" value="AAA_2"/>
    <property type="match status" value="1"/>
</dbReference>
<dbReference type="Proteomes" id="UP000178323">
    <property type="component" value="Unassembled WGS sequence"/>
</dbReference>
<dbReference type="GO" id="GO:0016887">
    <property type="term" value="F:ATP hydrolysis activity"/>
    <property type="evidence" value="ECO:0007669"/>
    <property type="project" value="InterPro"/>
</dbReference>
<keyword evidence="3" id="KW-0067">ATP-binding</keyword>
<sequence length="822" mass="91867">MESITEKFNNHALEALKAAVILAADSGKKLEPIHILISIANQKGSIASQLLENMGDNAEINTEKKLAELDLSGFKISEGAQRILEKAIFIAALNRHLYIGTEHLLAGLIETSDKAVLKTLEKAGINLFILKKKLSAIFETTSNFPAFYPAPIAEMREEIKFKIRQKKKNLYLANFCADLTDEAIQKDIDPVIGREAEIERIIRILSRRNKNNPILIGEAGVGKTAIVEGLAKKIFEKDIPPALLNKRIVSLDMNSLLAGTTFRGEFEARLKNIINELAANDDIIVFIDEIHNIIGAGSASGAMDAANILKPVLARGNIKFIGATTLDEYKKYIERDPALERRFQPVIVREPSFASAKKMVAGIKEHYEKFHNLKITEDAIEEAVRLSGRYIQDRLLPDKAIDLLDETASKYKLLKKNHIGEDKVKELESRLSEVMEKKENSVMDEKFDEAAKFKEEEDNILDKMLELKNGEKNSKKSGFIGKAEILKTLSEIINIPESDIKPKNLASSIKKTENILKDKIIAQDEAIDKIINVLKRNLAGVSSPNRPIGSFLFLGPSGVGKTEMAKTLAEALFNDRKSLIRVDMSEYSESFNISKLIGAPAGYVGYDQGGALTEKVRRNPYTIILFDELEKAHRSLFNILLQILEEGEIADASGRTINFKNAIIIMASNLGLEQFDKKAEIGFALQHEKEKENFGKQYKELKDEIMNEVSDALPNEFLNRIDEIVFFNNLTAENIKKIAALNLKETAERMKEKNISISFGKSLPQFLAEKSVSPKQGARLVRKNIQSYIENLLAEKIIAGEIKEGDSIMILEKDGKITISNF</sequence>
<evidence type="ECO:0000313" key="8">
    <source>
        <dbReference type="Proteomes" id="UP000178323"/>
    </source>
</evidence>
<dbReference type="InterPro" id="IPR001270">
    <property type="entry name" value="ClpA/B"/>
</dbReference>
<dbReference type="FunFam" id="3.40.50.300:FF:000010">
    <property type="entry name" value="Chaperone clpB 1, putative"/>
    <property type="match status" value="1"/>
</dbReference>
<dbReference type="GO" id="GO:0005524">
    <property type="term" value="F:ATP binding"/>
    <property type="evidence" value="ECO:0007669"/>
    <property type="project" value="UniProtKB-KW"/>
</dbReference>
<dbReference type="InterPro" id="IPR003593">
    <property type="entry name" value="AAA+_ATPase"/>
</dbReference>
<proteinExistence type="predicted"/>
<dbReference type="Pfam" id="PF02861">
    <property type="entry name" value="Clp_N"/>
    <property type="match status" value="1"/>
</dbReference>
<dbReference type="PROSITE" id="PS00870">
    <property type="entry name" value="CLPAB_1"/>
    <property type="match status" value="1"/>
</dbReference>
<evidence type="ECO:0000313" key="7">
    <source>
        <dbReference type="EMBL" id="OGF21761.1"/>
    </source>
</evidence>
<evidence type="ECO:0000259" key="6">
    <source>
        <dbReference type="PROSITE" id="PS51903"/>
    </source>
</evidence>
<dbReference type="InterPro" id="IPR018368">
    <property type="entry name" value="ClpA/B_CS1"/>
</dbReference>
<dbReference type="CDD" id="cd00009">
    <property type="entry name" value="AAA"/>
    <property type="match status" value="1"/>
</dbReference>
<dbReference type="SMART" id="SM01086">
    <property type="entry name" value="ClpB_D2-small"/>
    <property type="match status" value="1"/>
</dbReference>
<dbReference type="InterPro" id="IPR004176">
    <property type="entry name" value="Clp_R_N"/>
</dbReference>
<dbReference type="PANTHER" id="PTHR11638:SF18">
    <property type="entry name" value="HEAT SHOCK PROTEIN 104"/>
    <property type="match status" value="1"/>
</dbReference>
<evidence type="ECO:0000256" key="2">
    <source>
        <dbReference type="ARBA" id="ARBA00022741"/>
    </source>
</evidence>
<evidence type="ECO:0000256" key="5">
    <source>
        <dbReference type="PROSITE-ProRule" id="PRU01251"/>
    </source>
</evidence>
<feature type="domain" description="Clp R" evidence="6">
    <location>
        <begin position="5"/>
        <end position="143"/>
    </location>
</feature>
<evidence type="ECO:0000256" key="4">
    <source>
        <dbReference type="ARBA" id="ARBA00023186"/>
    </source>
</evidence>
<evidence type="ECO:0000256" key="3">
    <source>
        <dbReference type="ARBA" id="ARBA00022840"/>
    </source>
</evidence>
<dbReference type="SMART" id="SM00382">
    <property type="entry name" value="AAA"/>
    <property type="match status" value="2"/>
</dbReference>
<dbReference type="Pfam" id="PF17871">
    <property type="entry name" value="AAA_lid_9"/>
    <property type="match status" value="1"/>
</dbReference>
<dbReference type="Gene3D" id="1.10.8.60">
    <property type="match status" value="2"/>
</dbReference>
<organism evidence="7 8">
    <name type="scientific">Candidatus Falkowbacteria bacterium RBG_13_39_14</name>
    <dbReference type="NCBI Taxonomy" id="1797985"/>
    <lineage>
        <taxon>Bacteria</taxon>
        <taxon>Candidatus Falkowiibacteriota</taxon>
    </lineage>
</organism>
<dbReference type="Pfam" id="PF10431">
    <property type="entry name" value="ClpB_D2-small"/>
    <property type="match status" value="1"/>
</dbReference>
<dbReference type="GO" id="GO:0034605">
    <property type="term" value="P:cellular response to heat"/>
    <property type="evidence" value="ECO:0007669"/>
    <property type="project" value="TreeGrafter"/>
</dbReference>
<name>A0A1F5S659_9BACT</name>
<dbReference type="Pfam" id="PF00004">
    <property type="entry name" value="AAA"/>
    <property type="match status" value="1"/>
</dbReference>
<gene>
    <name evidence="7" type="ORF">A2Y83_05225</name>
</gene>
<dbReference type="CDD" id="cd19499">
    <property type="entry name" value="RecA-like_ClpB_Hsp104-like"/>
    <property type="match status" value="1"/>
</dbReference>
<reference evidence="7 8" key="1">
    <citation type="journal article" date="2016" name="Nat. Commun.">
        <title>Thousands of microbial genomes shed light on interconnected biogeochemical processes in an aquifer system.</title>
        <authorList>
            <person name="Anantharaman K."/>
            <person name="Brown C.T."/>
            <person name="Hug L.A."/>
            <person name="Sharon I."/>
            <person name="Castelle C.J."/>
            <person name="Probst A.J."/>
            <person name="Thomas B.C."/>
            <person name="Singh A."/>
            <person name="Wilkins M.J."/>
            <person name="Karaoz U."/>
            <person name="Brodie E.L."/>
            <person name="Williams K.H."/>
            <person name="Hubbard S.S."/>
            <person name="Banfield J.F."/>
        </authorList>
    </citation>
    <scope>NUCLEOTIDE SEQUENCE [LARGE SCALE GENOMIC DNA]</scope>
</reference>
<dbReference type="GO" id="GO:0005737">
    <property type="term" value="C:cytoplasm"/>
    <property type="evidence" value="ECO:0007669"/>
    <property type="project" value="TreeGrafter"/>
</dbReference>
<dbReference type="Gene3D" id="1.10.1780.10">
    <property type="entry name" value="Clp, N-terminal domain"/>
    <property type="match status" value="1"/>
</dbReference>